<reference evidence="3" key="1">
    <citation type="submission" date="2016-10" db="EMBL/GenBank/DDBJ databases">
        <authorList>
            <person name="Varghese N."/>
            <person name="Submissions S."/>
        </authorList>
    </citation>
    <scope>NUCLEOTIDE SEQUENCE [LARGE SCALE GENOMIC DNA]</scope>
    <source>
        <strain evidence="3">CGMCC 4.6825</strain>
    </source>
</reference>
<dbReference type="InterPro" id="IPR051394">
    <property type="entry name" value="Glutamate_Synthase"/>
</dbReference>
<dbReference type="PANTHER" id="PTHR43100">
    <property type="entry name" value="GLUTAMATE SYNTHASE [NADPH] SMALL CHAIN"/>
    <property type="match status" value="1"/>
</dbReference>
<sequence>MGFTGVDREDGLVEQFGVERDARGSIARDGDYAGNVPGVYVAGDVGRGQPLIVWAIAEGRSAVKAVDRHLTGEHSTLQALVRPTDRALAV</sequence>
<evidence type="ECO:0000259" key="1">
    <source>
        <dbReference type="Pfam" id="PF07992"/>
    </source>
</evidence>
<dbReference type="InterPro" id="IPR023753">
    <property type="entry name" value="FAD/NAD-binding_dom"/>
</dbReference>
<dbReference type="EMBL" id="FOGO01000001">
    <property type="protein sequence ID" value="SER33545.1"/>
    <property type="molecule type" value="Genomic_DNA"/>
</dbReference>
<dbReference type="AlphaFoldDB" id="A0A1H9NCW0"/>
<organism evidence="2 3">
    <name type="scientific">Streptomyces qinglanensis</name>
    <dbReference type="NCBI Taxonomy" id="943816"/>
    <lineage>
        <taxon>Bacteria</taxon>
        <taxon>Bacillati</taxon>
        <taxon>Actinomycetota</taxon>
        <taxon>Actinomycetes</taxon>
        <taxon>Kitasatosporales</taxon>
        <taxon>Streptomycetaceae</taxon>
        <taxon>Streptomyces</taxon>
    </lineage>
</organism>
<feature type="domain" description="FAD/NAD(P)-binding" evidence="1">
    <location>
        <begin position="4"/>
        <end position="59"/>
    </location>
</feature>
<dbReference type="Pfam" id="PF07992">
    <property type="entry name" value="Pyr_redox_2"/>
    <property type="match status" value="1"/>
</dbReference>
<gene>
    <name evidence="2" type="ORF">SAMN05421870_101274</name>
</gene>
<evidence type="ECO:0000313" key="2">
    <source>
        <dbReference type="EMBL" id="SER33545.1"/>
    </source>
</evidence>
<accession>A0A1H9NCW0</accession>
<dbReference type="Gene3D" id="3.50.50.60">
    <property type="entry name" value="FAD/NAD(P)-binding domain"/>
    <property type="match status" value="1"/>
</dbReference>
<keyword evidence="3" id="KW-1185">Reference proteome</keyword>
<evidence type="ECO:0000313" key="3">
    <source>
        <dbReference type="Proteomes" id="UP000182841"/>
    </source>
</evidence>
<dbReference type="InterPro" id="IPR036188">
    <property type="entry name" value="FAD/NAD-bd_sf"/>
</dbReference>
<dbReference type="Proteomes" id="UP000182841">
    <property type="component" value="Unassembled WGS sequence"/>
</dbReference>
<dbReference type="GO" id="GO:0016491">
    <property type="term" value="F:oxidoreductase activity"/>
    <property type="evidence" value="ECO:0007669"/>
    <property type="project" value="InterPro"/>
</dbReference>
<protein>
    <submittedName>
        <fullName evidence="2">Glutamate synthase (NADPH/NADH) small chain</fullName>
    </submittedName>
</protein>
<proteinExistence type="predicted"/>
<dbReference type="PANTHER" id="PTHR43100:SF1">
    <property type="entry name" value="GLUTAMATE SYNTHASE [NADPH] SMALL CHAIN"/>
    <property type="match status" value="1"/>
</dbReference>
<dbReference type="SUPFAM" id="SSF51905">
    <property type="entry name" value="FAD/NAD(P)-binding domain"/>
    <property type="match status" value="1"/>
</dbReference>
<name>A0A1H9NCW0_9ACTN</name>